<dbReference type="Proteomes" id="UP000661193">
    <property type="component" value="Unassembled WGS sequence"/>
</dbReference>
<proteinExistence type="predicted"/>
<evidence type="ECO:0000313" key="2">
    <source>
        <dbReference type="Proteomes" id="UP000661193"/>
    </source>
</evidence>
<organism evidence="1 2">
    <name type="scientific">Micromonospora fiedleri</name>
    <dbReference type="NCBI Taxonomy" id="1157498"/>
    <lineage>
        <taxon>Bacteria</taxon>
        <taxon>Bacillati</taxon>
        <taxon>Actinomycetota</taxon>
        <taxon>Actinomycetes</taxon>
        <taxon>Micromonosporales</taxon>
        <taxon>Micromonosporaceae</taxon>
        <taxon>Micromonospora</taxon>
    </lineage>
</organism>
<sequence length="237" mass="25553">MTTSAPTHPHETAPVIVAVEGLCYSGKSTLVRHLAPRLDAIIAPEYTDLAPLPPWPPTDHTQVNTALRQLLDLERHRTRHVRTRIAARTHATGSRRSHVVLLDRSPLTLIAHEYGMQALGVPADPSGAATLYADAAAAGQILTPSAYLYLSIPEPVTDTRRTARGPVANHLDDPAVRARIDQTCRTWLRLLPPRRQLILDGTVPPALLATAAAAFIRSLAGPPVPSWRLLAEAGVPA</sequence>
<reference evidence="1 2" key="1">
    <citation type="submission" date="2021-01" db="EMBL/GenBank/DDBJ databases">
        <title>Genome sequencing of Micromonospora fiedleri MG-37.</title>
        <authorList>
            <person name="Moreland P.E.J."/>
            <person name="Stach J.E.M."/>
        </authorList>
    </citation>
    <scope>NUCLEOTIDE SEQUENCE [LARGE SCALE GENOMIC DNA]</scope>
    <source>
        <strain evidence="1 2">MG-37</strain>
    </source>
</reference>
<evidence type="ECO:0008006" key="3">
    <source>
        <dbReference type="Google" id="ProtNLM"/>
    </source>
</evidence>
<dbReference type="EMBL" id="JAETXL010000015">
    <property type="protein sequence ID" value="MBL6280168.1"/>
    <property type="molecule type" value="Genomic_DNA"/>
</dbReference>
<accession>A0ABS1UV09</accession>
<protein>
    <recommendedName>
        <fullName evidence="3">Thymidylate kinase</fullName>
    </recommendedName>
</protein>
<dbReference type="InterPro" id="IPR027417">
    <property type="entry name" value="P-loop_NTPase"/>
</dbReference>
<keyword evidence="2" id="KW-1185">Reference proteome</keyword>
<dbReference type="SUPFAM" id="SSF52540">
    <property type="entry name" value="P-loop containing nucleoside triphosphate hydrolases"/>
    <property type="match status" value="1"/>
</dbReference>
<name>A0ABS1UV09_9ACTN</name>
<evidence type="ECO:0000313" key="1">
    <source>
        <dbReference type="EMBL" id="MBL6280168.1"/>
    </source>
</evidence>
<dbReference type="RefSeq" id="WP_203224396.1">
    <property type="nucleotide sequence ID" value="NZ_JAETXL010000015.1"/>
</dbReference>
<comment type="caution">
    <text evidence="1">The sequence shown here is derived from an EMBL/GenBank/DDBJ whole genome shotgun (WGS) entry which is preliminary data.</text>
</comment>
<gene>
    <name evidence="1" type="ORF">JMF97_28800</name>
</gene>
<dbReference type="Gene3D" id="3.40.50.300">
    <property type="entry name" value="P-loop containing nucleotide triphosphate hydrolases"/>
    <property type="match status" value="1"/>
</dbReference>